<dbReference type="SUPFAM" id="SSF56024">
    <property type="entry name" value="Phospholipase D/nuclease"/>
    <property type="match status" value="1"/>
</dbReference>
<dbReference type="EMBL" id="CP007243">
    <property type="protein sequence ID" value="AIA31674.1"/>
    <property type="molecule type" value="Genomic_DNA"/>
</dbReference>
<proteinExistence type="predicted"/>
<evidence type="ECO:0008006" key="3">
    <source>
        <dbReference type="Google" id="ProtNLM"/>
    </source>
</evidence>
<keyword evidence="2" id="KW-1185">Reference proteome</keyword>
<reference evidence="1 2" key="2">
    <citation type="journal article" date="2015" name="Biomed. Res. Int.">
        <title>Effects of Arsenite Resistance on the Growth and Functional Gene Expression of Leptospirillum ferriphilum and Acidithiobacillus thiooxidans in Pure Culture and Coculture.</title>
        <authorList>
            <person name="Jiang H."/>
            <person name="Liang Y."/>
            <person name="Yin H."/>
            <person name="Xiao Y."/>
            <person name="Guo X."/>
            <person name="Xu Y."/>
            <person name="Hu Q."/>
            <person name="Liu H."/>
            <person name="Liu X."/>
        </authorList>
    </citation>
    <scope>NUCLEOTIDE SEQUENCE [LARGE SCALE GENOMIC DNA]</scope>
    <source>
        <strain evidence="1 2">YSK</strain>
    </source>
</reference>
<reference evidence="2" key="1">
    <citation type="submission" date="2014-02" db="EMBL/GenBank/DDBJ databases">
        <title>Complete genome sequence and comparative genomic analysis of the nitrogen-fixing bacterium Leptospirillum ferriphilum YSK.</title>
        <authorList>
            <person name="Guo X."/>
            <person name="Yin H."/>
            <person name="Liang Y."/>
            <person name="Hu Q."/>
            <person name="Ma L."/>
            <person name="Xiao Y."/>
            <person name="Zhang X."/>
            <person name="Qiu G."/>
            <person name="Liu X."/>
        </authorList>
    </citation>
    <scope>NUCLEOTIDE SEQUENCE [LARGE SCALE GENOMIC DNA]</scope>
    <source>
        <strain evidence="2">YSK</strain>
    </source>
</reference>
<sequence length="347" mass="39352">MRKLHFDLESRPIHIGSCHLVLPNPLFSNVGHHFDADRTRMHIRLMPFPGADLSTLSIILREFRPGGMGQVHSCSLDNNVVTVSFGYDPYKLGWDVVCSQRGVLFSLGPSMFIRSVHFNLGIVTQARKIYVPDKELRRIEETYSTNVVTSSSPIVVGEQSIPSGTVEIIKDIVEYDQKNKYAWHQDWFDDVSNAKKKLRELIGRATRLVRIVDPYLGIREFQSFALATTNAQVTIQILSSAVYLKVKKKGHNNENGEELLNHLGGLSRSGKINQVDVRVMPGNKPEIHDRFLVIDDQVWVLGSSLNEFGSRGTVMVRLPYPDVILLNINRIWENSSEKLEKFVSSRK</sequence>
<gene>
    <name evidence="1" type="ORF">Y981_05515</name>
</gene>
<organism evidence="1 2">
    <name type="scientific">Leptospirillum ferriphilum YSK</name>
    <dbReference type="NCBI Taxonomy" id="1441628"/>
    <lineage>
        <taxon>Bacteria</taxon>
        <taxon>Pseudomonadati</taxon>
        <taxon>Nitrospirota</taxon>
        <taxon>Nitrospiria</taxon>
        <taxon>Nitrospirales</taxon>
        <taxon>Nitrospiraceae</taxon>
        <taxon>Leptospirillum</taxon>
    </lineage>
</organism>
<protein>
    <recommendedName>
        <fullName evidence="3">PLD phosphodiesterase domain-containing protein</fullName>
    </recommendedName>
</protein>
<name>A0A059XSU2_9BACT</name>
<dbReference type="NCBIfam" id="NF040700">
    <property type="entry name" value="VPA1262_N_dom"/>
    <property type="match status" value="1"/>
</dbReference>
<dbReference type="Proteomes" id="UP000027059">
    <property type="component" value="Chromosome"/>
</dbReference>
<evidence type="ECO:0000313" key="2">
    <source>
        <dbReference type="Proteomes" id="UP000027059"/>
    </source>
</evidence>
<evidence type="ECO:0000313" key="1">
    <source>
        <dbReference type="EMBL" id="AIA31674.1"/>
    </source>
</evidence>
<dbReference type="HOGENOM" id="CLU_035207_0_0_0"/>
<dbReference type="KEGG" id="lfp:Y981_05515"/>
<accession>A0A059XSU2</accession>
<dbReference type="AlphaFoldDB" id="A0A059XSU2"/>